<organism evidence="2 3">
    <name type="scientific">Exophiala sideris</name>
    <dbReference type="NCBI Taxonomy" id="1016849"/>
    <lineage>
        <taxon>Eukaryota</taxon>
        <taxon>Fungi</taxon>
        <taxon>Dikarya</taxon>
        <taxon>Ascomycota</taxon>
        <taxon>Pezizomycotina</taxon>
        <taxon>Eurotiomycetes</taxon>
        <taxon>Chaetothyriomycetidae</taxon>
        <taxon>Chaetothyriales</taxon>
        <taxon>Herpotrichiellaceae</taxon>
        <taxon>Exophiala</taxon>
    </lineage>
</organism>
<name>A0A0D1X1B3_9EURO</name>
<evidence type="ECO:0000313" key="3">
    <source>
        <dbReference type="Proteomes" id="UP000053599"/>
    </source>
</evidence>
<feature type="region of interest" description="Disordered" evidence="1">
    <location>
        <begin position="99"/>
        <end position="145"/>
    </location>
</feature>
<dbReference type="OrthoDB" id="1658288at2759"/>
<accession>A0A0D1X1B3</accession>
<evidence type="ECO:0000313" key="2">
    <source>
        <dbReference type="EMBL" id="KIV81271.1"/>
    </source>
</evidence>
<evidence type="ECO:0000256" key="1">
    <source>
        <dbReference type="SAM" id="MobiDB-lite"/>
    </source>
</evidence>
<feature type="compositionally biased region" description="Basic and acidic residues" evidence="1">
    <location>
        <begin position="111"/>
        <end position="123"/>
    </location>
</feature>
<reference evidence="2 3" key="1">
    <citation type="submission" date="2015-01" db="EMBL/GenBank/DDBJ databases">
        <title>The Genome Sequence of Exophiala sideris CBS121828.</title>
        <authorList>
            <consortium name="The Broad Institute Genomics Platform"/>
            <person name="Cuomo C."/>
            <person name="de Hoog S."/>
            <person name="Gorbushina A."/>
            <person name="Stielow B."/>
            <person name="Teixiera M."/>
            <person name="Abouelleil A."/>
            <person name="Chapman S.B."/>
            <person name="Priest M."/>
            <person name="Young S.K."/>
            <person name="Wortman J."/>
            <person name="Nusbaum C."/>
            <person name="Birren B."/>
        </authorList>
    </citation>
    <scope>NUCLEOTIDE SEQUENCE [LARGE SCALE GENOMIC DNA]</scope>
    <source>
        <strain evidence="2 3">CBS 121828</strain>
    </source>
</reference>
<dbReference type="Proteomes" id="UP000053599">
    <property type="component" value="Unassembled WGS sequence"/>
</dbReference>
<sequence length="145" mass="16673">MVQLRLLFFPAVSQRSHKSESVHELYLNGVSLSFVRSPAMSNDRSNDRAHAHAHVQPQPDSRDAFEIAIICALRAESDTVETIFDQFYEKEVDYVQISREQNSNSSARIGRHNESLHERERLTRSCSRADMNQVDEKMIPDISNQ</sequence>
<dbReference type="HOGENOM" id="CLU_1786855_0_0_1"/>
<protein>
    <submittedName>
        <fullName evidence="2">Uncharacterized protein</fullName>
    </submittedName>
</protein>
<proteinExistence type="predicted"/>
<gene>
    <name evidence="2" type="ORF">PV11_03468</name>
</gene>
<dbReference type="EMBL" id="KN846952">
    <property type="protein sequence ID" value="KIV81271.1"/>
    <property type="molecule type" value="Genomic_DNA"/>
</dbReference>
<dbReference type="AlphaFoldDB" id="A0A0D1X1B3"/>